<organism evidence="1">
    <name type="scientific">Arundo donax</name>
    <name type="common">Giant reed</name>
    <name type="synonym">Donax arundinaceus</name>
    <dbReference type="NCBI Taxonomy" id="35708"/>
    <lineage>
        <taxon>Eukaryota</taxon>
        <taxon>Viridiplantae</taxon>
        <taxon>Streptophyta</taxon>
        <taxon>Embryophyta</taxon>
        <taxon>Tracheophyta</taxon>
        <taxon>Spermatophyta</taxon>
        <taxon>Magnoliopsida</taxon>
        <taxon>Liliopsida</taxon>
        <taxon>Poales</taxon>
        <taxon>Poaceae</taxon>
        <taxon>PACMAD clade</taxon>
        <taxon>Arundinoideae</taxon>
        <taxon>Arundineae</taxon>
        <taxon>Arundo</taxon>
    </lineage>
</organism>
<dbReference type="AlphaFoldDB" id="A0A0A9HSZ7"/>
<protein>
    <submittedName>
        <fullName evidence="1">Uncharacterized protein</fullName>
    </submittedName>
</protein>
<reference evidence="1" key="1">
    <citation type="submission" date="2014-09" db="EMBL/GenBank/DDBJ databases">
        <authorList>
            <person name="Magalhaes I.L.F."/>
            <person name="Oliveira U."/>
            <person name="Santos F.R."/>
            <person name="Vidigal T.H.D.A."/>
            <person name="Brescovit A.D."/>
            <person name="Santos A.J."/>
        </authorList>
    </citation>
    <scope>NUCLEOTIDE SEQUENCE</scope>
    <source>
        <tissue evidence="1">Shoot tissue taken approximately 20 cm above the soil surface</tissue>
    </source>
</reference>
<name>A0A0A9HSZ7_ARUDO</name>
<dbReference type="EMBL" id="GBRH01159895">
    <property type="protein sequence ID" value="JAE38001.1"/>
    <property type="molecule type" value="Transcribed_RNA"/>
</dbReference>
<evidence type="ECO:0000313" key="1">
    <source>
        <dbReference type="EMBL" id="JAE38001.1"/>
    </source>
</evidence>
<reference evidence="1" key="2">
    <citation type="journal article" date="2015" name="Data Brief">
        <title>Shoot transcriptome of the giant reed, Arundo donax.</title>
        <authorList>
            <person name="Barrero R.A."/>
            <person name="Guerrero F.D."/>
            <person name="Moolhuijzen P."/>
            <person name="Goolsby J.A."/>
            <person name="Tidwell J."/>
            <person name="Bellgard S.E."/>
            <person name="Bellgard M.I."/>
        </authorList>
    </citation>
    <scope>NUCLEOTIDE SEQUENCE</scope>
    <source>
        <tissue evidence="1">Shoot tissue taken approximately 20 cm above the soil surface</tissue>
    </source>
</reference>
<accession>A0A0A9HSZ7</accession>
<sequence length="30" mass="3407">MQYVLGLICTCLVILPQQTLYTKCIISMNC</sequence>
<proteinExistence type="predicted"/>